<dbReference type="Proteomes" id="UP000701801">
    <property type="component" value="Unassembled WGS sequence"/>
</dbReference>
<protein>
    <submittedName>
        <fullName evidence="2">Uncharacterized protein</fullName>
    </submittedName>
</protein>
<evidence type="ECO:0000313" key="3">
    <source>
        <dbReference type="Proteomes" id="UP000701801"/>
    </source>
</evidence>
<sequence length="176" mass="19635">MGSSSTAKKKSSSSSTTITKKRTADQANLSDESSQAKRPSIHPATKGITLSTKPKNETQYIYAVIQRSIPVYTGNYPEDNERDEGDEIITVCGPWRCESEVVWEWEEWDGPEASIFTFEGDGEMYGWWVDKECEMEGVWVEIRMEGFGEGVGGGVEKGEVGSWRRGGEWGWGMGDE</sequence>
<feature type="compositionally biased region" description="Polar residues" evidence="1">
    <location>
        <begin position="25"/>
        <end position="37"/>
    </location>
</feature>
<feature type="region of interest" description="Disordered" evidence="1">
    <location>
        <begin position="1"/>
        <end position="52"/>
    </location>
</feature>
<evidence type="ECO:0000256" key="1">
    <source>
        <dbReference type="SAM" id="MobiDB-lite"/>
    </source>
</evidence>
<dbReference type="AlphaFoldDB" id="A0A9N9PVE5"/>
<keyword evidence="3" id="KW-1185">Reference proteome</keyword>
<dbReference type="EMBL" id="CAJVRM010000175">
    <property type="protein sequence ID" value="CAG8976408.1"/>
    <property type="molecule type" value="Genomic_DNA"/>
</dbReference>
<accession>A0A9N9PVE5</accession>
<gene>
    <name evidence="2" type="ORF">HYALB_00008533</name>
</gene>
<name>A0A9N9PVE5_9HELO</name>
<organism evidence="2 3">
    <name type="scientific">Hymenoscyphus albidus</name>
    <dbReference type="NCBI Taxonomy" id="595503"/>
    <lineage>
        <taxon>Eukaryota</taxon>
        <taxon>Fungi</taxon>
        <taxon>Dikarya</taxon>
        <taxon>Ascomycota</taxon>
        <taxon>Pezizomycotina</taxon>
        <taxon>Leotiomycetes</taxon>
        <taxon>Helotiales</taxon>
        <taxon>Helotiaceae</taxon>
        <taxon>Hymenoscyphus</taxon>
    </lineage>
</organism>
<proteinExistence type="predicted"/>
<reference evidence="2" key="1">
    <citation type="submission" date="2021-07" db="EMBL/GenBank/DDBJ databases">
        <authorList>
            <person name="Durling M."/>
        </authorList>
    </citation>
    <scope>NUCLEOTIDE SEQUENCE</scope>
</reference>
<feature type="compositionally biased region" description="Low complexity" evidence="1">
    <location>
        <begin position="1"/>
        <end position="18"/>
    </location>
</feature>
<comment type="caution">
    <text evidence="2">The sequence shown here is derived from an EMBL/GenBank/DDBJ whole genome shotgun (WGS) entry which is preliminary data.</text>
</comment>
<evidence type="ECO:0000313" key="2">
    <source>
        <dbReference type="EMBL" id="CAG8976408.1"/>
    </source>
</evidence>